<dbReference type="InterPro" id="IPR021529">
    <property type="entry name" value="DUF2798"/>
</dbReference>
<keyword evidence="1" id="KW-1133">Transmembrane helix</keyword>
<keyword evidence="1" id="KW-0472">Membrane</keyword>
<sequence length="166" mass="18710">MPTTKKESLQFGLLMCFGMVLVMTMYNFFLNGTFGQITFIEGILDFLVGFIIAFILDWFLVGPLAKKIALQLTANTTKKIYTVLTISICMVIGMAFFMSIYGMIMSNLKNGFDSNTVITDYLSVYGKNIIVALPLQLIIMGPIVRYIFTKYIKSDKNKYGNIHSIS</sequence>
<proteinExistence type="predicted"/>
<dbReference type="Pfam" id="PF11391">
    <property type="entry name" value="DUF2798"/>
    <property type="match status" value="2"/>
</dbReference>
<dbReference type="GeneID" id="79868111"/>
<keyword evidence="3" id="KW-1185">Reference proteome</keyword>
<gene>
    <name evidence="2" type="ORF">BWZ43_03100</name>
</gene>
<name>A0A8E2IEX0_9BACI</name>
<protein>
    <submittedName>
        <fullName evidence="2">DUF2798 domain-containing protein</fullName>
    </submittedName>
</protein>
<dbReference type="Proteomes" id="UP000189761">
    <property type="component" value="Unassembled WGS sequence"/>
</dbReference>
<evidence type="ECO:0000256" key="1">
    <source>
        <dbReference type="SAM" id="Phobius"/>
    </source>
</evidence>
<keyword evidence="1" id="KW-0812">Transmembrane</keyword>
<dbReference type="AlphaFoldDB" id="A0A8E2IEX0"/>
<feature type="transmembrane region" description="Helical" evidence="1">
    <location>
        <begin position="124"/>
        <end position="148"/>
    </location>
</feature>
<feature type="transmembrane region" description="Helical" evidence="1">
    <location>
        <begin position="81"/>
        <end position="104"/>
    </location>
</feature>
<feature type="transmembrane region" description="Helical" evidence="1">
    <location>
        <begin position="12"/>
        <end position="30"/>
    </location>
</feature>
<evidence type="ECO:0000313" key="2">
    <source>
        <dbReference type="EMBL" id="OOP69815.1"/>
    </source>
</evidence>
<dbReference type="EMBL" id="MTLA01000032">
    <property type="protein sequence ID" value="OOP69815.1"/>
    <property type="molecule type" value="Genomic_DNA"/>
</dbReference>
<evidence type="ECO:0000313" key="3">
    <source>
        <dbReference type="Proteomes" id="UP000189761"/>
    </source>
</evidence>
<dbReference type="RefSeq" id="WP_058006672.1">
    <property type="nucleotide sequence ID" value="NZ_BOQX01000003.1"/>
</dbReference>
<reference evidence="2 3" key="1">
    <citation type="submission" date="2017-01" db="EMBL/GenBank/DDBJ databases">
        <title>Draft genome sequence of Bacillus oleronius.</title>
        <authorList>
            <person name="Allam M."/>
        </authorList>
    </citation>
    <scope>NUCLEOTIDE SEQUENCE [LARGE SCALE GENOMIC DNA]</scope>
    <source>
        <strain evidence="2 3">DSM 9356</strain>
    </source>
</reference>
<accession>A0A8E2IEX0</accession>
<organism evidence="2 3">
    <name type="scientific">Heyndrickxia oleronia</name>
    <dbReference type="NCBI Taxonomy" id="38875"/>
    <lineage>
        <taxon>Bacteria</taxon>
        <taxon>Bacillati</taxon>
        <taxon>Bacillota</taxon>
        <taxon>Bacilli</taxon>
        <taxon>Bacillales</taxon>
        <taxon>Bacillaceae</taxon>
        <taxon>Heyndrickxia</taxon>
    </lineage>
</organism>
<feature type="transmembrane region" description="Helical" evidence="1">
    <location>
        <begin position="42"/>
        <end position="61"/>
    </location>
</feature>
<comment type="caution">
    <text evidence="2">The sequence shown here is derived from an EMBL/GenBank/DDBJ whole genome shotgun (WGS) entry which is preliminary data.</text>
</comment>